<feature type="domain" description="C2" evidence="4">
    <location>
        <begin position="180"/>
        <end position="303"/>
    </location>
</feature>
<evidence type="ECO:0000259" key="4">
    <source>
        <dbReference type="PROSITE" id="PS50004"/>
    </source>
</evidence>
<dbReference type="EMBL" id="JH992988">
    <property type="protein sequence ID" value="EKX47888.1"/>
    <property type="molecule type" value="Genomic_DNA"/>
</dbReference>
<dbReference type="InterPro" id="IPR000008">
    <property type="entry name" value="C2_dom"/>
</dbReference>
<evidence type="ECO:0000313" key="7">
    <source>
        <dbReference type="Proteomes" id="UP000011087"/>
    </source>
</evidence>
<dbReference type="Pfam" id="PF00168">
    <property type="entry name" value="C2"/>
    <property type="match status" value="1"/>
</dbReference>
<dbReference type="STRING" id="905079.L1JH99"/>
<dbReference type="OrthoDB" id="5973539at2759"/>
<dbReference type="PANTHER" id="PTHR45911">
    <property type="entry name" value="C2 DOMAIN-CONTAINING PROTEIN"/>
    <property type="match status" value="1"/>
</dbReference>
<proteinExistence type="predicted"/>
<dbReference type="AlphaFoldDB" id="L1JH99"/>
<evidence type="ECO:0000256" key="2">
    <source>
        <dbReference type="ARBA" id="ARBA00022837"/>
    </source>
</evidence>
<organism evidence="5">
    <name type="scientific">Guillardia theta (strain CCMP2712)</name>
    <name type="common">Cryptophyte</name>
    <dbReference type="NCBI Taxonomy" id="905079"/>
    <lineage>
        <taxon>Eukaryota</taxon>
        <taxon>Cryptophyceae</taxon>
        <taxon>Pyrenomonadales</taxon>
        <taxon>Geminigeraceae</taxon>
        <taxon>Guillardia</taxon>
    </lineage>
</organism>
<evidence type="ECO:0000256" key="3">
    <source>
        <dbReference type="SAM" id="MobiDB-lite"/>
    </source>
</evidence>
<dbReference type="KEGG" id="gtt:GUITHDRAFT_106436"/>
<dbReference type="CDD" id="cd00030">
    <property type="entry name" value="C2"/>
    <property type="match status" value="1"/>
</dbReference>
<evidence type="ECO:0000313" key="5">
    <source>
        <dbReference type="EMBL" id="EKX47888.1"/>
    </source>
</evidence>
<reference evidence="5 7" key="1">
    <citation type="journal article" date="2012" name="Nature">
        <title>Algal genomes reveal evolutionary mosaicism and the fate of nucleomorphs.</title>
        <authorList>
            <consortium name="DOE Joint Genome Institute"/>
            <person name="Curtis B.A."/>
            <person name="Tanifuji G."/>
            <person name="Burki F."/>
            <person name="Gruber A."/>
            <person name="Irimia M."/>
            <person name="Maruyama S."/>
            <person name="Arias M.C."/>
            <person name="Ball S.G."/>
            <person name="Gile G.H."/>
            <person name="Hirakawa Y."/>
            <person name="Hopkins J.F."/>
            <person name="Kuo A."/>
            <person name="Rensing S.A."/>
            <person name="Schmutz J."/>
            <person name="Symeonidi A."/>
            <person name="Elias M."/>
            <person name="Eveleigh R.J."/>
            <person name="Herman E.K."/>
            <person name="Klute M.J."/>
            <person name="Nakayama T."/>
            <person name="Obornik M."/>
            <person name="Reyes-Prieto A."/>
            <person name="Armbrust E.V."/>
            <person name="Aves S.J."/>
            <person name="Beiko R.G."/>
            <person name="Coutinho P."/>
            <person name="Dacks J.B."/>
            <person name="Durnford D.G."/>
            <person name="Fast N.M."/>
            <person name="Green B.R."/>
            <person name="Grisdale C.J."/>
            <person name="Hempel F."/>
            <person name="Henrissat B."/>
            <person name="Hoppner M.P."/>
            <person name="Ishida K."/>
            <person name="Kim E."/>
            <person name="Koreny L."/>
            <person name="Kroth P.G."/>
            <person name="Liu Y."/>
            <person name="Malik S.B."/>
            <person name="Maier U.G."/>
            <person name="McRose D."/>
            <person name="Mock T."/>
            <person name="Neilson J.A."/>
            <person name="Onodera N.T."/>
            <person name="Poole A.M."/>
            <person name="Pritham E.J."/>
            <person name="Richards T.A."/>
            <person name="Rocap G."/>
            <person name="Roy S.W."/>
            <person name="Sarai C."/>
            <person name="Schaack S."/>
            <person name="Shirato S."/>
            <person name="Slamovits C.H."/>
            <person name="Spencer D.F."/>
            <person name="Suzuki S."/>
            <person name="Worden A.Z."/>
            <person name="Zauner S."/>
            <person name="Barry K."/>
            <person name="Bell C."/>
            <person name="Bharti A.K."/>
            <person name="Crow J.A."/>
            <person name="Grimwood J."/>
            <person name="Kramer R."/>
            <person name="Lindquist E."/>
            <person name="Lucas S."/>
            <person name="Salamov A."/>
            <person name="McFadden G.I."/>
            <person name="Lane C.E."/>
            <person name="Keeling P.J."/>
            <person name="Gray M.W."/>
            <person name="Grigoriev I.V."/>
            <person name="Archibald J.M."/>
        </authorList>
    </citation>
    <scope>NUCLEOTIDE SEQUENCE</scope>
    <source>
        <strain evidence="5 7">CCMP2712</strain>
    </source>
</reference>
<accession>L1JH99</accession>
<dbReference type="GO" id="GO:0005509">
    <property type="term" value="F:calcium ion binding"/>
    <property type="evidence" value="ECO:0007669"/>
    <property type="project" value="TreeGrafter"/>
</dbReference>
<protein>
    <recommendedName>
        <fullName evidence="4">C2 domain-containing protein</fullName>
    </recommendedName>
</protein>
<evidence type="ECO:0000256" key="1">
    <source>
        <dbReference type="ARBA" id="ARBA00022723"/>
    </source>
</evidence>
<evidence type="ECO:0000313" key="6">
    <source>
        <dbReference type="EnsemblProtists" id="EKX47888"/>
    </source>
</evidence>
<dbReference type="GeneID" id="17304518"/>
<sequence length="531" mass="60075">MNKEARLKKLDEEFEEYKKDVRAAMSRPYPQQEGLHGMGCLVQMGFRKSRHVGDWRTNSSYQNKQETFHQPLNDVTTTLERGMVIRGSGGNIAPAAGTDGDSTGTYHPPSEGRADPEENLSIIRSLGNTLSLPKDVQRRRETEQALQENEKFSQTTEWALRLAYKLFHVYTDTYPIYKVSRGSRNVQDSPGMLGERRFLEIGILRAEGLPQMDAVGISDRDGCDPYVVLRYDGTERFRSKTVYETYRPEWNETFSMSFDQAGASLPLIVQVWDANDDRDDLIGQVYVNFSRDLVKGERSERWFSLTPDDSRAFHAVQRKADSSHAGQVLLSLRLQDGQHMEDEGSEMEQTVTREEDETVIRRPWGPEVVVDNSDLSFKAQTSQTILQKMRSRSAAVLVVFYELTSLCSLEVVRNGINPSVKKDLHAMIEGLIKSVSAQILNQLYAADSLLSDVKRLANKVLSMLQGDDEDKVLAYKCLMIAMVFKSKTDPSSIVEYIQDILAQILKLQDLKVAVNEELNLTGEDCEAVETN</sequence>
<dbReference type="PANTHER" id="PTHR45911:SF4">
    <property type="entry name" value="MULTIPLE C2 AND TRANSMEMBRANE DOMAIN-CONTAINING PROTEIN"/>
    <property type="match status" value="1"/>
</dbReference>
<dbReference type="HOGENOM" id="CLU_513355_0_0_1"/>
<gene>
    <name evidence="5" type="ORF">GUITHDRAFT_106436</name>
</gene>
<dbReference type="RefSeq" id="XP_005834868.1">
    <property type="nucleotide sequence ID" value="XM_005834811.1"/>
</dbReference>
<reference evidence="7" key="2">
    <citation type="submission" date="2012-11" db="EMBL/GenBank/DDBJ databases">
        <authorList>
            <person name="Kuo A."/>
            <person name="Curtis B.A."/>
            <person name="Tanifuji G."/>
            <person name="Burki F."/>
            <person name="Gruber A."/>
            <person name="Irimia M."/>
            <person name="Maruyama S."/>
            <person name="Arias M.C."/>
            <person name="Ball S.G."/>
            <person name="Gile G.H."/>
            <person name="Hirakawa Y."/>
            <person name="Hopkins J.F."/>
            <person name="Rensing S.A."/>
            <person name="Schmutz J."/>
            <person name="Symeonidi A."/>
            <person name="Elias M."/>
            <person name="Eveleigh R.J."/>
            <person name="Herman E.K."/>
            <person name="Klute M.J."/>
            <person name="Nakayama T."/>
            <person name="Obornik M."/>
            <person name="Reyes-Prieto A."/>
            <person name="Armbrust E.V."/>
            <person name="Aves S.J."/>
            <person name="Beiko R.G."/>
            <person name="Coutinho P."/>
            <person name="Dacks J.B."/>
            <person name="Durnford D.G."/>
            <person name="Fast N.M."/>
            <person name="Green B.R."/>
            <person name="Grisdale C."/>
            <person name="Hempe F."/>
            <person name="Henrissat B."/>
            <person name="Hoppner M.P."/>
            <person name="Ishida K.-I."/>
            <person name="Kim E."/>
            <person name="Koreny L."/>
            <person name="Kroth P.G."/>
            <person name="Liu Y."/>
            <person name="Malik S.-B."/>
            <person name="Maier U.G."/>
            <person name="McRose D."/>
            <person name="Mock T."/>
            <person name="Neilson J.A."/>
            <person name="Onodera N.T."/>
            <person name="Poole A.M."/>
            <person name="Pritham E.J."/>
            <person name="Richards T.A."/>
            <person name="Rocap G."/>
            <person name="Roy S.W."/>
            <person name="Sarai C."/>
            <person name="Schaack S."/>
            <person name="Shirato S."/>
            <person name="Slamovits C.H."/>
            <person name="Spencer D.F."/>
            <person name="Suzuki S."/>
            <person name="Worden A.Z."/>
            <person name="Zauner S."/>
            <person name="Barry K."/>
            <person name="Bell C."/>
            <person name="Bharti A.K."/>
            <person name="Crow J.A."/>
            <person name="Grimwood J."/>
            <person name="Kramer R."/>
            <person name="Lindquist E."/>
            <person name="Lucas S."/>
            <person name="Salamov A."/>
            <person name="McFadden G.I."/>
            <person name="Lane C.E."/>
            <person name="Keeling P.J."/>
            <person name="Gray M.W."/>
            <person name="Grigoriev I.V."/>
            <person name="Archibald J.M."/>
        </authorList>
    </citation>
    <scope>NUCLEOTIDE SEQUENCE</scope>
    <source>
        <strain evidence="7">CCMP2712</strain>
    </source>
</reference>
<keyword evidence="2" id="KW-0106">Calcium</keyword>
<keyword evidence="1" id="KW-0479">Metal-binding</keyword>
<name>L1JH99_GUITC</name>
<dbReference type="GO" id="GO:0016020">
    <property type="term" value="C:membrane"/>
    <property type="evidence" value="ECO:0007669"/>
    <property type="project" value="TreeGrafter"/>
</dbReference>
<dbReference type="Gene3D" id="2.60.40.150">
    <property type="entry name" value="C2 domain"/>
    <property type="match status" value="1"/>
</dbReference>
<feature type="region of interest" description="Disordered" evidence="3">
    <location>
        <begin position="91"/>
        <end position="116"/>
    </location>
</feature>
<keyword evidence="7" id="KW-1185">Reference proteome</keyword>
<dbReference type="eggNOG" id="KOG2059">
    <property type="taxonomic scope" value="Eukaryota"/>
</dbReference>
<dbReference type="PaxDb" id="55529-EKX47888"/>
<dbReference type="Proteomes" id="UP000011087">
    <property type="component" value="Unassembled WGS sequence"/>
</dbReference>
<dbReference type="SMART" id="SM00239">
    <property type="entry name" value="C2"/>
    <property type="match status" value="1"/>
</dbReference>
<dbReference type="EnsemblProtists" id="EKX47888">
    <property type="protein sequence ID" value="EKX47888"/>
    <property type="gene ID" value="GUITHDRAFT_106436"/>
</dbReference>
<dbReference type="InterPro" id="IPR035892">
    <property type="entry name" value="C2_domain_sf"/>
</dbReference>
<dbReference type="PROSITE" id="PS50004">
    <property type="entry name" value="C2"/>
    <property type="match status" value="1"/>
</dbReference>
<reference evidence="6" key="3">
    <citation type="submission" date="2015-06" db="UniProtKB">
        <authorList>
            <consortium name="EnsemblProtists"/>
        </authorList>
    </citation>
    <scope>IDENTIFICATION</scope>
</reference>
<dbReference type="SUPFAM" id="SSF49562">
    <property type="entry name" value="C2 domain (Calcium/lipid-binding domain, CaLB)"/>
    <property type="match status" value="1"/>
</dbReference>